<dbReference type="Proteomes" id="UP001281147">
    <property type="component" value="Unassembled WGS sequence"/>
</dbReference>
<sequence>MAGRDPPPFLNTEEDRGAIVAVVSFTFVSVATLTNGIRVWIRQRAKGGLGLDDAFLTAANGIAIVQTGLVGASVKHGLGRHFNTLSDGSIYGYYKLSYASSILAILSMAFAKLSVLQLQRRICRSQSTSRYITIMYWALASFILVWTLFSVLALAFQCGITDPYIYKPDRCADGVLWYPVAVVNAVTDAALALSFSPIISGLQTTTRMKVKLMVLLGTRVLYECPSGSLTLELTANSVCMATIIQIVSLAQRLTGTDQTRAMITPVVLQQIVMNLSILTAVLLSLHGFIANLSAGGFGVELRESTNGSGNGSYGKSKRHVNGSKGFSRRGHNHSTRDRQSRDREDGADLYPDEVGKSHAWARHEEANDLEDSDRRSDGSQANIIKQTVTWQVSSNADVSNVSRGDEELQTLPPSGELRAARARNFLK</sequence>
<reference evidence="1" key="1">
    <citation type="submission" date="2023-07" db="EMBL/GenBank/DDBJ databases">
        <title>Black Yeasts Isolated from many extreme environments.</title>
        <authorList>
            <person name="Coleine C."/>
            <person name="Stajich J.E."/>
            <person name="Selbmann L."/>
        </authorList>
    </citation>
    <scope>NUCLEOTIDE SEQUENCE</scope>
    <source>
        <strain evidence="1">CCFEE 5714</strain>
    </source>
</reference>
<name>A0ACC3NUU5_9PEZI</name>
<organism evidence="1 2">
    <name type="scientific">Vermiconidia calcicola</name>
    <dbReference type="NCBI Taxonomy" id="1690605"/>
    <lineage>
        <taxon>Eukaryota</taxon>
        <taxon>Fungi</taxon>
        <taxon>Dikarya</taxon>
        <taxon>Ascomycota</taxon>
        <taxon>Pezizomycotina</taxon>
        <taxon>Dothideomycetes</taxon>
        <taxon>Dothideomycetidae</taxon>
        <taxon>Mycosphaerellales</taxon>
        <taxon>Extremaceae</taxon>
        <taxon>Vermiconidia</taxon>
    </lineage>
</organism>
<comment type="caution">
    <text evidence="1">The sequence shown here is derived from an EMBL/GenBank/DDBJ whole genome shotgun (WGS) entry which is preliminary data.</text>
</comment>
<protein>
    <submittedName>
        <fullName evidence="1">Uncharacterized protein</fullName>
    </submittedName>
</protein>
<gene>
    <name evidence="1" type="ORF">LTR37_001806</name>
</gene>
<evidence type="ECO:0000313" key="1">
    <source>
        <dbReference type="EMBL" id="KAK3723554.1"/>
    </source>
</evidence>
<dbReference type="EMBL" id="JAUTXU010000009">
    <property type="protein sequence ID" value="KAK3723554.1"/>
    <property type="molecule type" value="Genomic_DNA"/>
</dbReference>
<keyword evidence="2" id="KW-1185">Reference proteome</keyword>
<accession>A0ACC3NUU5</accession>
<proteinExistence type="predicted"/>
<evidence type="ECO:0000313" key="2">
    <source>
        <dbReference type="Proteomes" id="UP001281147"/>
    </source>
</evidence>